<accession>A0A0F9M3H5</accession>
<dbReference type="EMBL" id="LAZR01006210">
    <property type="protein sequence ID" value="KKM93901.1"/>
    <property type="molecule type" value="Genomic_DNA"/>
</dbReference>
<name>A0A0F9M3H5_9ZZZZ</name>
<dbReference type="AlphaFoldDB" id="A0A0F9M3H5"/>
<proteinExistence type="predicted"/>
<organism evidence="1">
    <name type="scientific">marine sediment metagenome</name>
    <dbReference type="NCBI Taxonomy" id="412755"/>
    <lineage>
        <taxon>unclassified sequences</taxon>
        <taxon>metagenomes</taxon>
        <taxon>ecological metagenomes</taxon>
    </lineage>
</organism>
<gene>
    <name evidence="1" type="ORF">LCGC14_1203650</name>
</gene>
<protein>
    <submittedName>
        <fullName evidence="1">Uncharacterized protein</fullName>
    </submittedName>
</protein>
<reference evidence="1" key="1">
    <citation type="journal article" date="2015" name="Nature">
        <title>Complex archaea that bridge the gap between prokaryotes and eukaryotes.</title>
        <authorList>
            <person name="Spang A."/>
            <person name="Saw J.H."/>
            <person name="Jorgensen S.L."/>
            <person name="Zaremba-Niedzwiedzka K."/>
            <person name="Martijn J."/>
            <person name="Lind A.E."/>
            <person name="van Eijk R."/>
            <person name="Schleper C."/>
            <person name="Guy L."/>
            <person name="Ettema T.J."/>
        </authorList>
    </citation>
    <scope>NUCLEOTIDE SEQUENCE</scope>
</reference>
<sequence length="49" mass="5504">MTLCKRSGTTLPEWKDQSKCPECGQPLKFTTAMRPGTYGKTPHRVIADH</sequence>
<comment type="caution">
    <text evidence="1">The sequence shown here is derived from an EMBL/GenBank/DDBJ whole genome shotgun (WGS) entry which is preliminary data.</text>
</comment>
<evidence type="ECO:0000313" key="1">
    <source>
        <dbReference type="EMBL" id="KKM93901.1"/>
    </source>
</evidence>